<evidence type="ECO:0000313" key="8">
    <source>
        <dbReference type="EMBL" id="EOI06682.1"/>
    </source>
</evidence>
<dbReference type="EMBL" id="AJAS01000002">
    <property type="protein sequence ID" value="EOI06682.1"/>
    <property type="molecule type" value="Genomic_DNA"/>
</dbReference>
<feature type="transmembrane region" description="Helical" evidence="5">
    <location>
        <begin position="288"/>
        <end position="307"/>
    </location>
</feature>
<keyword evidence="5" id="KW-1133">Transmembrane helix</keyword>
<gene>
    <name evidence="9" type="ORF">I586_02753</name>
    <name evidence="8" type="ORF">UAY_00024</name>
</gene>
<dbReference type="OrthoDB" id="2178306at2"/>
<dbReference type="RefSeq" id="WP_010763452.1">
    <property type="nucleotide sequence ID" value="NZ_ASWB01000004.1"/>
</dbReference>
<keyword evidence="2" id="KW-0964">Secreted</keyword>
<reference evidence="8 10" key="1">
    <citation type="submission" date="2013-02" db="EMBL/GenBank/DDBJ databases">
        <title>The Genome Sequence of Enterococcus moraviensis BAA-383.</title>
        <authorList>
            <consortium name="The Broad Institute Genome Sequencing Platform"/>
            <consortium name="The Broad Institute Genome Sequencing Center for Infectious Disease"/>
            <person name="Earl A.M."/>
            <person name="Gilmore M.S."/>
            <person name="Lebreton F."/>
            <person name="Walker B."/>
            <person name="Young S.K."/>
            <person name="Zeng Q."/>
            <person name="Gargeya S."/>
            <person name="Fitzgerald M."/>
            <person name="Haas B."/>
            <person name="Abouelleil A."/>
            <person name="Alvarado L."/>
            <person name="Arachchi H.M."/>
            <person name="Berlin A.M."/>
            <person name="Chapman S.B."/>
            <person name="Dewar J."/>
            <person name="Goldberg J."/>
            <person name="Griggs A."/>
            <person name="Gujja S."/>
            <person name="Hansen M."/>
            <person name="Howarth C."/>
            <person name="Imamovic A."/>
            <person name="Larimer J."/>
            <person name="McCowan C."/>
            <person name="Murphy C."/>
            <person name="Neiman D."/>
            <person name="Pearson M."/>
            <person name="Priest M."/>
            <person name="Roberts A."/>
            <person name="Saif S."/>
            <person name="Shea T."/>
            <person name="Sisk P."/>
            <person name="Sykes S."/>
            <person name="Wortman J."/>
            <person name="Nusbaum C."/>
            <person name="Birren B."/>
        </authorList>
    </citation>
    <scope>NUCLEOTIDE SEQUENCE [LARGE SCALE GENOMIC DNA]</scope>
    <source>
        <strain evidence="8 10">ATCC BAA-383</strain>
    </source>
</reference>
<dbReference type="Proteomes" id="UP000014157">
    <property type="component" value="Unassembled WGS sequence"/>
</dbReference>
<sequence>MKKIVFCLVTLLFTLPSTSFAEEINATSESPTVESSSTVDSTQNTEDVYTKTVDSSFSQISEATSTDMTSMSEAEYNSFKTSTLVVLQGEQVTAEMLQNNFSAQGDTFKDLQLLEEAPTEQLGYNKVKVSFTDDSTKEKMTMGMGYLVAKATPSYDIQFISYDTDKKEVKGRIIAIDDSTPNGIYIYGTEGQAINSIKDLFPLVSPTAYSTTDEEGYFTLPYKDNFSFAAYSFLSGAYSPVYTLTDKAFATAVTTDSSKPVEQTKVTSETKEEKKKGLFPNTGEKKNVYFSIGGIAIILLAILFLFIKSKKK</sequence>
<feature type="signal peptide" evidence="6">
    <location>
        <begin position="1"/>
        <end position="21"/>
    </location>
</feature>
<dbReference type="EMBL" id="ASWB01000004">
    <property type="protein sequence ID" value="EOT65019.1"/>
    <property type="molecule type" value="Genomic_DNA"/>
</dbReference>
<dbReference type="STRING" id="155617.RV09_GL003082"/>
<evidence type="ECO:0000256" key="3">
    <source>
        <dbReference type="ARBA" id="ARBA00022729"/>
    </source>
</evidence>
<proteinExistence type="predicted"/>
<dbReference type="PROSITE" id="PS50847">
    <property type="entry name" value="GRAM_POS_ANCHORING"/>
    <property type="match status" value="1"/>
</dbReference>
<feature type="domain" description="Gram-positive cocci surface proteins LPxTG" evidence="7">
    <location>
        <begin position="279"/>
        <end position="312"/>
    </location>
</feature>
<keyword evidence="4" id="KW-0572">Peptidoglycan-anchor</keyword>
<keyword evidence="5" id="KW-0812">Transmembrane</keyword>
<evidence type="ECO:0000313" key="10">
    <source>
        <dbReference type="Proteomes" id="UP000013781"/>
    </source>
</evidence>
<comment type="caution">
    <text evidence="8">The sequence shown here is derived from an EMBL/GenBank/DDBJ whole genome shotgun (WGS) entry which is preliminary data.</text>
</comment>
<keyword evidence="3 6" id="KW-0732">Signal</keyword>
<reference evidence="9 11" key="2">
    <citation type="submission" date="2013-03" db="EMBL/GenBank/DDBJ databases">
        <title>The Genome Sequence of Enterococcus moraviensis BAA-383 (PacBio/Illumina hybrid assembly).</title>
        <authorList>
            <consortium name="The Broad Institute Genomics Platform"/>
            <consortium name="The Broad Institute Genome Sequencing Center for Infectious Disease"/>
            <person name="Earl A."/>
            <person name="Russ C."/>
            <person name="Gilmore M."/>
            <person name="Surin D."/>
            <person name="Walker B."/>
            <person name="Young S."/>
            <person name="Zeng Q."/>
            <person name="Gargeya S."/>
            <person name="Fitzgerald M."/>
            <person name="Haas B."/>
            <person name="Abouelleil A."/>
            <person name="Allen A.W."/>
            <person name="Alvarado L."/>
            <person name="Arachchi H.M."/>
            <person name="Berlin A.M."/>
            <person name="Chapman S.B."/>
            <person name="Gainer-Dewar J."/>
            <person name="Goldberg J."/>
            <person name="Griggs A."/>
            <person name="Gujja S."/>
            <person name="Hansen M."/>
            <person name="Howarth C."/>
            <person name="Imamovic A."/>
            <person name="Ireland A."/>
            <person name="Larimer J."/>
            <person name="McCowan C."/>
            <person name="Murphy C."/>
            <person name="Pearson M."/>
            <person name="Poon T.W."/>
            <person name="Priest M."/>
            <person name="Roberts A."/>
            <person name="Saif S."/>
            <person name="Shea T."/>
            <person name="Sisk P."/>
            <person name="Sykes S."/>
            <person name="Wortman J."/>
            <person name="Nusbaum C."/>
            <person name="Birren B."/>
        </authorList>
    </citation>
    <scope>NUCLEOTIDE SEQUENCE [LARGE SCALE GENOMIC DNA]</scope>
    <source>
        <strain evidence="9 11">ATCC BAA-383</strain>
    </source>
</reference>
<dbReference type="eggNOG" id="ENOG50306SH">
    <property type="taxonomic scope" value="Bacteria"/>
</dbReference>
<protein>
    <submittedName>
        <fullName evidence="8">LPXTG-domain-containing protein cell wall anchor domain</fullName>
    </submittedName>
</protein>
<organism evidence="8 10">
    <name type="scientific">Enterococcus moraviensis ATCC BAA-383</name>
    <dbReference type="NCBI Taxonomy" id="1158609"/>
    <lineage>
        <taxon>Bacteria</taxon>
        <taxon>Bacillati</taxon>
        <taxon>Bacillota</taxon>
        <taxon>Bacilli</taxon>
        <taxon>Lactobacillales</taxon>
        <taxon>Enterococcaceae</taxon>
        <taxon>Enterococcus</taxon>
    </lineage>
</organism>
<accession>R2U1X1</accession>
<dbReference type="PATRIC" id="fig|1158609.3.peg.13"/>
<evidence type="ECO:0000313" key="11">
    <source>
        <dbReference type="Proteomes" id="UP000014157"/>
    </source>
</evidence>
<evidence type="ECO:0000256" key="2">
    <source>
        <dbReference type="ARBA" id="ARBA00022525"/>
    </source>
</evidence>
<dbReference type="Pfam" id="PF00746">
    <property type="entry name" value="Gram_pos_anchor"/>
    <property type="match status" value="1"/>
</dbReference>
<name>R2U1X1_9ENTE</name>
<dbReference type="HOGENOM" id="CLU_859803_0_0_9"/>
<dbReference type="AlphaFoldDB" id="R2U1X1"/>
<evidence type="ECO:0000256" key="6">
    <source>
        <dbReference type="SAM" id="SignalP"/>
    </source>
</evidence>
<evidence type="ECO:0000259" key="7">
    <source>
        <dbReference type="PROSITE" id="PS50847"/>
    </source>
</evidence>
<keyword evidence="1" id="KW-0134">Cell wall</keyword>
<evidence type="ECO:0000313" key="9">
    <source>
        <dbReference type="EMBL" id="EOT65019.1"/>
    </source>
</evidence>
<dbReference type="InterPro" id="IPR019931">
    <property type="entry name" value="LPXTG_anchor"/>
</dbReference>
<dbReference type="NCBIfam" id="TIGR01167">
    <property type="entry name" value="LPXTG_anchor"/>
    <property type="match status" value="1"/>
</dbReference>
<evidence type="ECO:0000256" key="4">
    <source>
        <dbReference type="ARBA" id="ARBA00023088"/>
    </source>
</evidence>
<feature type="chain" id="PRO_5004357461" evidence="6">
    <location>
        <begin position="22"/>
        <end position="312"/>
    </location>
</feature>
<keyword evidence="11" id="KW-1185">Reference proteome</keyword>
<keyword evidence="5" id="KW-0472">Membrane</keyword>
<evidence type="ECO:0000256" key="1">
    <source>
        <dbReference type="ARBA" id="ARBA00022512"/>
    </source>
</evidence>
<evidence type="ECO:0000256" key="5">
    <source>
        <dbReference type="SAM" id="Phobius"/>
    </source>
</evidence>
<dbReference type="Proteomes" id="UP000013781">
    <property type="component" value="Unassembled WGS sequence"/>
</dbReference>